<protein>
    <recommendedName>
        <fullName evidence="3">Methyltransferase domain-containing protein</fullName>
    </recommendedName>
</protein>
<dbReference type="Gene3D" id="3.40.50.150">
    <property type="entry name" value="Vaccinia Virus protein VP39"/>
    <property type="match status" value="1"/>
</dbReference>
<reference evidence="1 2" key="1">
    <citation type="journal article" date="2014" name="Int. J. Syst. Evol. Microbiol.">
        <title>Listeria floridensis sp. nov., Listeria aquatica sp. nov., Listeria cornellensis sp. nov., Listeria riparia sp. nov. and Listeria grandensis sp. nov., from agricultural and natural environments.</title>
        <authorList>
            <person name="den Bakker H.C."/>
            <person name="Warchocki S."/>
            <person name="Wright E.M."/>
            <person name="Allred A.F."/>
            <person name="Ahlstrom C."/>
            <person name="Manuel C.S."/>
            <person name="Stasiewicz M.J."/>
            <person name="Burrell A."/>
            <person name="Roof S."/>
            <person name="Strawn L."/>
            <person name="Fortes E.D."/>
            <person name="Nightingale K.K."/>
            <person name="Kephart D."/>
            <person name="Wiedmann M."/>
        </authorList>
    </citation>
    <scope>NUCLEOTIDE SEQUENCE [LARGE SCALE GENOMIC DNA]</scope>
    <source>
        <strain evidence="2">FSL F6-969</strain>
    </source>
</reference>
<dbReference type="RefSeq" id="WP_036081460.1">
    <property type="nucleotide sequence ID" value="NZ_AODE01000032.1"/>
</dbReference>
<evidence type="ECO:0008006" key="3">
    <source>
        <dbReference type="Google" id="ProtNLM"/>
    </source>
</evidence>
<name>W7BN30_9LIST</name>
<dbReference type="STRING" id="1265820.PCORN_15111"/>
<dbReference type="Proteomes" id="UP000019254">
    <property type="component" value="Unassembled WGS sequence"/>
</dbReference>
<dbReference type="AlphaFoldDB" id="W7BN30"/>
<dbReference type="InterPro" id="IPR029063">
    <property type="entry name" value="SAM-dependent_MTases_sf"/>
</dbReference>
<proteinExistence type="predicted"/>
<dbReference type="EMBL" id="AODE01000032">
    <property type="protein sequence ID" value="EUJ26325.1"/>
    <property type="molecule type" value="Genomic_DNA"/>
</dbReference>
<comment type="caution">
    <text evidence="1">The sequence shown here is derived from an EMBL/GenBank/DDBJ whole genome shotgun (WGS) entry which is preliminary data.</text>
</comment>
<dbReference type="PATRIC" id="fig|1265820.5.peg.2989"/>
<gene>
    <name evidence="1" type="ORF">PCORN_15111</name>
</gene>
<dbReference type="CDD" id="cd02440">
    <property type="entry name" value="AdoMet_MTases"/>
    <property type="match status" value="1"/>
</dbReference>
<dbReference type="SUPFAM" id="SSF53335">
    <property type="entry name" value="S-adenosyl-L-methionine-dependent methyltransferases"/>
    <property type="match status" value="1"/>
</dbReference>
<sequence>MQPSDMLFGTFRNKYDQGALLVKDFYDDAYFSDVYNQMCETINDKDQYLAMISRDQKVLEIGTGSGRMFHFLTDEGYDVSGVEPAGEMLKFINPLYRHKVYQIGIEVINSLGMMQFDCIIIPATTVSLFDFATFEQFLKDATNLLTENGEIIFDFWDENYVDKLDDSLQKVKIDGKSVFYSNFIRDEQLIFNMYTKTDEKGKLGVSKKYIYTEKYLREACAKYGYSYALQEVKDHCKMVRLAK</sequence>
<dbReference type="OrthoDB" id="465705at2"/>
<dbReference type="Pfam" id="PF13489">
    <property type="entry name" value="Methyltransf_23"/>
    <property type="match status" value="1"/>
</dbReference>
<organism evidence="1 2">
    <name type="scientific">Listeria cornellensis FSL F6-0969</name>
    <dbReference type="NCBI Taxonomy" id="1265820"/>
    <lineage>
        <taxon>Bacteria</taxon>
        <taxon>Bacillati</taxon>
        <taxon>Bacillota</taxon>
        <taxon>Bacilli</taxon>
        <taxon>Bacillales</taxon>
        <taxon>Listeriaceae</taxon>
        <taxon>Listeria</taxon>
    </lineage>
</organism>
<keyword evidence="2" id="KW-1185">Reference proteome</keyword>
<accession>W7BN30</accession>
<evidence type="ECO:0000313" key="2">
    <source>
        <dbReference type="Proteomes" id="UP000019254"/>
    </source>
</evidence>
<evidence type="ECO:0000313" key="1">
    <source>
        <dbReference type="EMBL" id="EUJ26325.1"/>
    </source>
</evidence>